<keyword evidence="2" id="KW-1185">Reference proteome</keyword>
<dbReference type="EMBL" id="FNCO01000023">
    <property type="protein sequence ID" value="SDJ20435.1"/>
    <property type="molecule type" value="Genomic_DNA"/>
</dbReference>
<accession>A0A1G8RVC5</accession>
<name>A0A1G8RVC5_9PSED</name>
<dbReference type="InterPro" id="IPR011101">
    <property type="entry name" value="DUF5131"/>
</dbReference>
<gene>
    <name evidence="1" type="ORF">SAMN05216605_12356</name>
</gene>
<proteinExistence type="predicted"/>
<reference evidence="2" key="1">
    <citation type="submission" date="2016-10" db="EMBL/GenBank/DDBJ databases">
        <authorList>
            <person name="Varghese N."/>
            <person name="Submissions S."/>
        </authorList>
    </citation>
    <scope>NUCLEOTIDE SEQUENCE [LARGE SCALE GENOMIC DNA]</scope>
    <source>
        <strain evidence="2">ATCC 700689</strain>
    </source>
</reference>
<dbReference type="Pfam" id="PF07505">
    <property type="entry name" value="DUF5131"/>
    <property type="match status" value="1"/>
</dbReference>
<dbReference type="RefSeq" id="WP_074758622.1">
    <property type="nucleotide sequence ID" value="NZ_FNCO01000023.1"/>
</dbReference>
<dbReference type="AlphaFoldDB" id="A0A1G8RVC5"/>
<sequence length="310" mass="34361">MSEQTKIEWADSTFNPWIGCTQVSPACDDCYAARSTPARTLGVAWGVGQSRRRTSAGNWQQPRKWDAAAESFQADHGRRRRVFCASLADVFDNEVPSEWREALWQLIADTPNLDWLLLTKRIGNVNHMLPQAEDFAAQYPNVWIGATVCNQAEADRDLPKLMAAPARIRFLSIEPLIGPIRLLSKSVNGDLSGLHWVIVGGESGSSARPMSPDWVRGLRDQCAVNQIPFMLKQWGEWIPMLGQAEGVPVQPNKVTTEDGWVMGWAGKKASGRSLDGQVHNGYPSQVLVQVSGSTSRATDQTKYRSCIAKR</sequence>
<organism evidence="1 2">
    <name type="scientific">Pseudomonas abietaniphila</name>
    <dbReference type="NCBI Taxonomy" id="89065"/>
    <lineage>
        <taxon>Bacteria</taxon>
        <taxon>Pseudomonadati</taxon>
        <taxon>Pseudomonadota</taxon>
        <taxon>Gammaproteobacteria</taxon>
        <taxon>Pseudomonadales</taxon>
        <taxon>Pseudomonadaceae</taxon>
        <taxon>Pseudomonas</taxon>
    </lineage>
</organism>
<evidence type="ECO:0000313" key="1">
    <source>
        <dbReference type="EMBL" id="SDJ20435.1"/>
    </source>
</evidence>
<protein>
    <submittedName>
        <fullName evidence="1">Protein gp37</fullName>
    </submittedName>
</protein>
<evidence type="ECO:0000313" key="2">
    <source>
        <dbReference type="Proteomes" id="UP000182894"/>
    </source>
</evidence>
<dbReference type="OrthoDB" id="9787478at2"/>
<dbReference type="Proteomes" id="UP000182894">
    <property type="component" value="Unassembled WGS sequence"/>
</dbReference>